<dbReference type="PANTHER" id="PTHR42905:SF16">
    <property type="entry name" value="CARBOXYPHOSPHONOENOLPYRUVATE PHOSPHONOMUTASE-LIKE PROTEIN (AFU_ORTHOLOGUE AFUA_5G07230)"/>
    <property type="match status" value="1"/>
</dbReference>
<dbReference type="GO" id="GO:0016829">
    <property type="term" value="F:lyase activity"/>
    <property type="evidence" value="ECO:0007669"/>
    <property type="project" value="UniProtKB-KW"/>
</dbReference>
<evidence type="ECO:0000313" key="2">
    <source>
        <dbReference type="Proteomes" id="UP000184287"/>
    </source>
</evidence>
<dbReference type="OrthoDB" id="9780430at2"/>
<protein>
    <submittedName>
        <fullName evidence="1">2-Methylisocitrate lyase, PEP mutase family</fullName>
    </submittedName>
</protein>
<dbReference type="InterPro" id="IPR015813">
    <property type="entry name" value="Pyrv/PenolPyrv_kinase-like_dom"/>
</dbReference>
<dbReference type="PANTHER" id="PTHR42905">
    <property type="entry name" value="PHOSPHOENOLPYRUVATE CARBOXYLASE"/>
    <property type="match status" value="1"/>
</dbReference>
<evidence type="ECO:0000313" key="1">
    <source>
        <dbReference type="EMBL" id="SHF27112.1"/>
    </source>
</evidence>
<dbReference type="EMBL" id="FQUQ01000002">
    <property type="protein sequence ID" value="SHF27112.1"/>
    <property type="molecule type" value="Genomic_DNA"/>
</dbReference>
<dbReference type="InterPro" id="IPR040442">
    <property type="entry name" value="Pyrv_kinase-like_dom_sf"/>
</dbReference>
<dbReference type="InterPro" id="IPR039556">
    <property type="entry name" value="ICL/PEPM"/>
</dbReference>
<keyword evidence="1" id="KW-0456">Lyase</keyword>
<dbReference type="Gene3D" id="3.20.20.60">
    <property type="entry name" value="Phosphoenolpyruvate-binding domains"/>
    <property type="match status" value="1"/>
</dbReference>
<dbReference type="Pfam" id="PF13714">
    <property type="entry name" value="PEP_mutase"/>
    <property type="match status" value="1"/>
</dbReference>
<reference evidence="2" key="1">
    <citation type="submission" date="2016-11" db="EMBL/GenBank/DDBJ databases">
        <authorList>
            <person name="Varghese N."/>
            <person name="Submissions S."/>
        </authorList>
    </citation>
    <scope>NUCLEOTIDE SEQUENCE [LARGE SCALE GENOMIC DNA]</scope>
    <source>
        <strain evidence="2">DSM 16990</strain>
    </source>
</reference>
<dbReference type="Proteomes" id="UP000184287">
    <property type="component" value="Unassembled WGS sequence"/>
</dbReference>
<accession>A0A1M5AB38</accession>
<dbReference type="STRING" id="288992.SAMN04488522_102656"/>
<dbReference type="AlphaFoldDB" id="A0A1M5AB38"/>
<proteinExistence type="predicted"/>
<sequence length="256" mass="27907">MGTFKTFAALHQGTSAFLLGNIWDVKSAEIFEANGYKAIGTSSQALANAYGYADGEQLPFDLILQLAKRVVERVQIPFSVDLEGGYSRSVSGIIEHIEKLHDLGVVGINLEDTVAGTARQLIPTTDFQKILSAVASHINRNNLNVFLNIRTDAFLLGMPDALNETLGRIKIYEDAGADGIFVPCITSKDDIIEVVKSSHLPINVMCMPGLPDFKQLEMIGVKRISMGGFLFNSIYEETGKRSAAIIREGSFSTIFS</sequence>
<dbReference type="RefSeq" id="WP_073230690.1">
    <property type="nucleotide sequence ID" value="NZ_FQUQ01000002.1"/>
</dbReference>
<dbReference type="CDD" id="cd00377">
    <property type="entry name" value="ICL_PEPM"/>
    <property type="match status" value="1"/>
</dbReference>
<organism evidence="1 2">
    <name type="scientific">Pedobacter caeni</name>
    <dbReference type="NCBI Taxonomy" id="288992"/>
    <lineage>
        <taxon>Bacteria</taxon>
        <taxon>Pseudomonadati</taxon>
        <taxon>Bacteroidota</taxon>
        <taxon>Sphingobacteriia</taxon>
        <taxon>Sphingobacteriales</taxon>
        <taxon>Sphingobacteriaceae</taxon>
        <taxon>Pedobacter</taxon>
    </lineage>
</organism>
<name>A0A1M5AB38_9SPHI</name>
<gene>
    <name evidence="1" type="ORF">SAMN04488522_102656</name>
</gene>
<dbReference type="SUPFAM" id="SSF51621">
    <property type="entry name" value="Phosphoenolpyruvate/pyruvate domain"/>
    <property type="match status" value="1"/>
</dbReference>
<keyword evidence="2" id="KW-1185">Reference proteome</keyword>